<gene>
    <name evidence="1" type="ORF">ACFVKH_01035</name>
</gene>
<evidence type="ECO:0000313" key="1">
    <source>
        <dbReference type="EMBL" id="MFE4104840.1"/>
    </source>
</evidence>
<accession>A0ABW6I9J4</accession>
<comment type="caution">
    <text evidence="1">The sequence shown here is derived from an EMBL/GenBank/DDBJ whole genome shotgun (WGS) entry which is preliminary data.</text>
</comment>
<evidence type="ECO:0000313" key="2">
    <source>
        <dbReference type="Proteomes" id="UP001600165"/>
    </source>
</evidence>
<dbReference type="Proteomes" id="UP001600165">
    <property type="component" value="Unassembled WGS sequence"/>
</dbReference>
<protein>
    <submittedName>
        <fullName evidence="1">Uncharacterized protein</fullName>
    </submittedName>
</protein>
<reference evidence="1 2" key="1">
    <citation type="submission" date="2024-10" db="EMBL/GenBank/DDBJ databases">
        <authorList>
            <person name="Ratan Roy A."/>
            <person name="Morales Sandoval P.H."/>
            <person name="De Los Santos Villalobos S."/>
            <person name="Chakraborty S."/>
            <person name="Mukherjee J."/>
        </authorList>
    </citation>
    <scope>NUCLEOTIDE SEQUENCE [LARGE SCALE GENOMIC DNA]</scope>
    <source>
        <strain evidence="1 2">S1</strain>
    </source>
</reference>
<dbReference type="EMBL" id="JBHZOL010000004">
    <property type="protein sequence ID" value="MFE4104840.1"/>
    <property type="molecule type" value="Genomic_DNA"/>
</dbReference>
<sequence length="54" mass="5797">MAQTSSKRLRSKKLSCQTVNTAAVETSEVAAQAPVQRQTHRRLVAAFAVSIAVV</sequence>
<proteinExistence type="predicted"/>
<organism evidence="1 2">
    <name type="scientific">Almyronema epifaneia S1</name>
    <dbReference type="NCBI Taxonomy" id="2991925"/>
    <lineage>
        <taxon>Bacteria</taxon>
        <taxon>Bacillati</taxon>
        <taxon>Cyanobacteriota</taxon>
        <taxon>Cyanophyceae</taxon>
        <taxon>Nodosilineales</taxon>
        <taxon>Nodosilineaceae</taxon>
        <taxon>Almyronema</taxon>
        <taxon>Almyronema epifaneia</taxon>
    </lineage>
</organism>
<keyword evidence="2" id="KW-1185">Reference proteome</keyword>
<name>A0ABW6I9J4_9CYAN</name>